<proteinExistence type="predicted"/>
<accession>A0A1G7L245</accession>
<protein>
    <submittedName>
        <fullName evidence="2">Uncharacterized protein</fullName>
    </submittedName>
</protein>
<evidence type="ECO:0000256" key="1">
    <source>
        <dbReference type="SAM" id="Coils"/>
    </source>
</evidence>
<dbReference type="STRING" id="1123285.SAMN05660235_01593"/>
<name>A0A1G7L245_9FIRM</name>
<dbReference type="RefSeq" id="WP_093689728.1">
    <property type="nucleotide sequence ID" value="NZ_FNBU01000010.1"/>
</dbReference>
<gene>
    <name evidence="2" type="ORF">SAMN05660235_01593</name>
</gene>
<sequence length="140" mass="15746">MEELLKQLVEGQKQIFGRLEHIESAIAGVREELKADIAGVREELKADIADVRKELKADIAAVKAELKEDIATLDAKVEDYAAEQQKDIKYLLELIYARMATKESVDQIAACQAEHTRILNLLSARSIKHEAEIEHLKLAK</sequence>
<dbReference type="Gene3D" id="6.10.250.2700">
    <property type="match status" value="1"/>
</dbReference>
<keyword evidence="3" id="KW-1185">Reference proteome</keyword>
<dbReference type="SUPFAM" id="SSF47162">
    <property type="entry name" value="Apolipoprotein"/>
    <property type="match status" value="1"/>
</dbReference>
<feature type="coiled-coil region" evidence="1">
    <location>
        <begin position="30"/>
        <end position="83"/>
    </location>
</feature>
<dbReference type="AlphaFoldDB" id="A0A1G7L245"/>
<dbReference type="Proteomes" id="UP000243333">
    <property type="component" value="Unassembled WGS sequence"/>
</dbReference>
<organism evidence="2 3">
    <name type="scientific">Sporolituus thermophilus DSM 23256</name>
    <dbReference type="NCBI Taxonomy" id="1123285"/>
    <lineage>
        <taxon>Bacteria</taxon>
        <taxon>Bacillati</taxon>
        <taxon>Bacillota</taxon>
        <taxon>Negativicutes</taxon>
        <taxon>Selenomonadales</taxon>
        <taxon>Sporomusaceae</taxon>
        <taxon>Sporolituus</taxon>
    </lineage>
</organism>
<reference evidence="3" key="1">
    <citation type="submission" date="2016-10" db="EMBL/GenBank/DDBJ databases">
        <authorList>
            <person name="Varghese N."/>
            <person name="Submissions S."/>
        </authorList>
    </citation>
    <scope>NUCLEOTIDE SEQUENCE [LARGE SCALE GENOMIC DNA]</scope>
    <source>
        <strain evidence="3">DSM 23256</strain>
    </source>
</reference>
<evidence type="ECO:0000313" key="3">
    <source>
        <dbReference type="Proteomes" id="UP000243333"/>
    </source>
</evidence>
<dbReference type="OrthoDB" id="1685197at2"/>
<dbReference type="EMBL" id="FNBU01000010">
    <property type="protein sequence ID" value="SDF43416.1"/>
    <property type="molecule type" value="Genomic_DNA"/>
</dbReference>
<keyword evidence="1" id="KW-0175">Coiled coil</keyword>
<evidence type="ECO:0000313" key="2">
    <source>
        <dbReference type="EMBL" id="SDF43416.1"/>
    </source>
</evidence>